<dbReference type="Proteomes" id="UP000516480">
    <property type="component" value="Chromosome 11"/>
</dbReference>
<dbReference type="VEuPathDB" id="PlasmoDB:PBANKA_1101200"/>
<evidence type="ECO:0000313" key="7">
    <source>
        <dbReference type="Proteomes" id="UP000069549"/>
    </source>
</evidence>
<evidence type="ECO:0000313" key="11">
    <source>
        <dbReference type="Proteomes" id="UP000516480"/>
    </source>
</evidence>
<evidence type="ECO:0000313" key="2">
    <source>
        <dbReference type="EMBL" id="CXI59016.1"/>
    </source>
</evidence>
<gene>
    <name evidence="2" type="ORF">PBK173_000266900</name>
    <name evidence="4" type="ORF">PBNK65E_000259000</name>
    <name evidence="3" type="ORF">PBNK65NY_000258300</name>
    <name evidence="6" type="ORF">PBSP11A_000258300</name>
    <name evidence="5" type="ORF">PBSP11RLL_000258300</name>
</gene>
<keyword evidence="1" id="KW-1133">Transmembrane helix</keyword>
<dbReference type="EMBL" id="LT608259">
    <property type="protein sequence ID" value="SCO62819.1"/>
    <property type="molecule type" value="Genomic_DNA"/>
</dbReference>
<evidence type="ECO:0000256" key="1">
    <source>
        <dbReference type="SAM" id="Phobius"/>
    </source>
</evidence>
<keyword evidence="1" id="KW-0812">Transmembrane</keyword>
<evidence type="ECO:0000313" key="4">
    <source>
        <dbReference type="EMBL" id="SCN26576.1"/>
    </source>
</evidence>
<dbReference type="EMBL" id="LT608275">
    <property type="protein sequence ID" value="SCO60839.1"/>
    <property type="molecule type" value="Genomic_DNA"/>
</dbReference>
<sequence>MNCIQKILYTLNFVGLLLLLNNYIFQNSLLNGEKRGLKAIRSLGEFSTRLSRKNEELSSGTLTIDDENNESEDYNELKNVLIEIASRADELLKEGNENVKSRLNDVLNEEILKIITESENFMKEEKKKIEIKKEKILNGETHRTRMLMSKLAKKRIIIWEDYDELVVIEDLYQIINDMQIDNAAKVRVKQLARDFINSKSPFDHVKIYKEIKKYTKSEISRNKKPLNINEIIGYLKTTKLGKILSNPFVILELAKHISLDTFLHFCLHAVENVSKFILPSVTMFFILLYYIVANKHFLKSLIMKTNKNQQNDTRENIIETEENKTYAMNVKGESETKKKDIMDKKKKMYIIKVTIYLSKEI</sequence>
<protein>
    <submittedName>
        <fullName evidence="2">Uncharacterized protein</fullName>
    </submittedName>
</protein>
<evidence type="ECO:0000313" key="9">
    <source>
        <dbReference type="Proteomes" id="UP000219974"/>
    </source>
</evidence>
<name>A0A0Y9XIG4_PLABE</name>
<dbReference type="OMA" id="RIIIWED"/>
<dbReference type="EMBL" id="LT160031">
    <property type="protein sequence ID" value="CXI59016.1"/>
    <property type="molecule type" value="Genomic_DNA"/>
</dbReference>
<dbReference type="OrthoDB" id="372662at2759"/>
<reference evidence="2 7" key="1">
    <citation type="submission" date="2016-02" db="EMBL/GenBank/DDBJ databases">
        <authorList>
            <consortium name="Pathogen Informatics"/>
        </authorList>
    </citation>
    <scope>NUCLEOTIDE SEQUENCE [LARGE SCALE GENOMIC DNA]</scope>
    <source>
        <strain evidence="2 7">K173</strain>
        <strain evidence="3 11">NK65 ny</strain>
        <strain evidence="4 10">NK65e</strain>
        <strain evidence="6 8">SP11 Antwerpcl1</strain>
        <strain evidence="5 9">SP11 RLL</strain>
    </source>
</reference>
<proteinExistence type="predicted"/>
<dbReference type="EMBL" id="LT608147">
    <property type="protein sequence ID" value="SCM23408.1"/>
    <property type="molecule type" value="Genomic_DNA"/>
</dbReference>
<evidence type="ECO:0000313" key="10">
    <source>
        <dbReference type="Proteomes" id="UP000220214"/>
    </source>
</evidence>
<dbReference type="Proteomes" id="UP000220214">
    <property type="component" value="Chromosome 11"/>
</dbReference>
<dbReference type="EMBL" id="LT614637">
    <property type="protein sequence ID" value="SCN26576.1"/>
    <property type="molecule type" value="Genomic_DNA"/>
</dbReference>
<feature type="transmembrane region" description="Helical" evidence="1">
    <location>
        <begin position="7"/>
        <end position="25"/>
    </location>
</feature>
<evidence type="ECO:0000313" key="3">
    <source>
        <dbReference type="EMBL" id="SCM23408.1"/>
    </source>
</evidence>
<accession>A0A0Y9XIG4</accession>
<keyword evidence="1" id="KW-0472">Membrane</keyword>
<dbReference type="Proteomes" id="UP000219974">
    <property type="component" value="Chromosome 11"/>
</dbReference>
<evidence type="ECO:0000313" key="8">
    <source>
        <dbReference type="Proteomes" id="UP000219860"/>
    </source>
</evidence>
<organism evidence="2 7">
    <name type="scientific">Plasmodium berghei</name>
    <dbReference type="NCBI Taxonomy" id="5821"/>
    <lineage>
        <taxon>Eukaryota</taxon>
        <taxon>Sar</taxon>
        <taxon>Alveolata</taxon>
        <taxon>Apicomplexa</taxon>
        <taxon>Aconoidasida</taxon>
        <taxon>Haemosporida</taxon>
        <taxon>Plasmodiidae</taxon>
        <taxon>Plasmodium</taxon>
        <taxon>Plasmodium (Vinckeia)</taxon>
    </lineage>
</organism>
<dbReference type="AlphaFoldDB" id="A0A0Y9XIG4"/>
<dbReference type="Proteomes" id="UP000069549">
    <property type="component" value="Chromosome 11"/>
</dbReference>
<evidence type="ECO:0000313" key="6">
    <source>
        <dbReference type="EMBL" id="SCO62819.1"/>
    </source>
</evidence>
<feature type="transmembrane region" description="Helical" evidence="1">
    <location>
        <begin position="276"/>
        <end position="293"/>
    </location>
</feature>
<dbReference type="Proteomes" id="UP000219860">
    <property type="component" value="Chromosome 11"/>
</dbReference>
<evidence type="ECO:0000313" key="5">
    <source>
        <dbReference type="EMBL" id="SCO60839.1"/>
    </source>
</evidence>